<dbReference type="Proteomes" id="UP001157974">
    <property type="component" value="Unassembled WGS sequence"/>
</dbReference>
<feature type="domain" description="Symplekin C-terminal" evidence="6">
    <location>
        <begin position="795"/>
        <end position="963"/>
    </location>
</feature>
<dbReference type="InterPro" id="IPR021850">
    <property type="entry name" value="Symplekin/Pta1"/>
</dbReference>
<gene>
    <name evidence="7" type="ORF">NDN08_006687</name>
</gene>
<dbReference type="GO" id="GO:0006397">
    <property type="term" value="P:mRNA processing"/>
    <property type="evidence" value="ECO:0007669"/>
    <property type="project" value="UniProtKB-KW"/>
</dbReference>
<comment type="subcellular location">
    <subcellularLocation>
        <location evidence="1">Nucleus</location>
    </subcellularLocation>
</comment>
<feature type="region of interest" description="Disordered" evidence="4">
    <location>
        <begin position="243"/>
        <end position="268"/>
    </location>
</feature>
<protein>
    <recommendedName>
        <fullName evidence="9">Symplekin C-terminal domain-containing protein</fullName>
    </recommendedName>
</protein>
<evidence type="ECO:0000256" key="1">
    <source>
        <dbReference type="ARBA" id="ARBA00004123"/>
    </source>
</evidence>
<evidence type="ECO:0000259" key="5">
    <source>
        <dbReference type="Pfam" id="PF11935"/>
    </source>
</evidence>
<dbReference type="InterPro" id="IPR011989">
    <property type="entry name" value="ARM-like"/>
</dbReference>
<dbReference type="PANTHER" id="PTHR15245">
    <property type="entry name" value="SYMPLEKIN-RELATED"/>
    <property type="match status" value="1"/>
</dbReference>
<dbReference type="SUPFAM" id="SSF48371">
    <property type="entry name" value="ARM repeat"/>
    <property type="match status" value="1"/>
</dbReference>
<keyword evidence="8" id="KW-1185">Reference proteome</keyword>
<keyword evidence="2" id="KW-0507">mRNA processing</keyword>
<dbReference type="Pfam" id="PF11935">
    <property type="entry name" value="SYMPK_PTA1_N"/>
    <property type="match status" value="1"/>
</dbReference>
<reference evidence="7 8" key="1">
    <citation type="journal article" date="2023" name="Nat. Commun.">
        <title>Origin of minicircular mitochondrial genomes in red algae.</title>
        <authorList>
            <person name="Lee Y."/>
            <person name="Cho C.H."/>
            <person name="Lee Y.M."/>
            <person name="Park S.I."/>
            <person name="Yang J.H."/>
            <person name="West J.A."/>
            <person name="Bhattacharya D."/>
            <person name="Yoon H.S."/>
        </authorList>
    </citation>
    <scope>NUCLEOTIDE SEQUENCE [LARGE SCALE GENOMIC DNA]</scope>
    <source>
        <strain evidence="7 8">CCMP1338</strain>
        <tissue evidence="7">Whole cell</tissue>
    </source>
</reference>
<name>A0AAV8UIB2_9RHOD</name>
<dbReference type="AlphaFoldDB" id="A0AAV8UIB2"/>
<dbReference type="Gene3D" id="1.25.10.10">
    <property type="entry name" value="Leucine-rich Repeat Variant"/>
    <property type="match status" value="1"/>
</dbReference>
<proteinExistence type="predicted"/>
<dbReference type="Pfam" id="PF12295">
    <property type="entry name" value="Symplekin_C"/>
    <property type="match status" value="1"/>
</dbReference>
<dbReference type="GO" id="GO:0005847">
    <property type="term" value="C:mRNA cleavage and polyadenylation specificity factor complex"/>
    <property type="evidence" value="ECO:0007669"/>
    <property type="project" value="TreeGrafter"/>
</dbReference>
<evidence type="ECO:0000256" key="3">
    <source>
        <dbReference type="ARBA" id="ARBA00023242"/>
    </source>
</evidence>
<sequence length="995" mass="109901">MISVDAGLQTWLSGVYGKDATVQKRAIQSSLSNFWPIMEFFRTTSGSNVYLWDLWGKLISAISDRMWSDSNSLRKVSIKFVVTVIVTYASDESGRPDVFSITRLAGNHPFMNRSDLANQAQILVNKLCSPMQEATRSDRRLATPMTVGPGVQVVIINCLGEIGRLCPQYASTVVPILMSVVSTRPPMTYHGMTAIQKPSILAATKASVKSIIRSGSQGRSLGRGYIRTGELSTLGLKNMPELTQLSGVDDEQRSGQRKRPRVEQTSSMMPAVMTPFATASVTLELFKSLPVPEVVELVMRNMENLPPVVPITSATATEAGPASVTHHIVVHAESWTSRTLVKCIYRLLTSFLGMSIRQAAPASSSVRDPRKKPGGPLRDPRKERQEQAKQPRLDPRRASASVQDTKPADSTAAETTGEVPVVDDPHVQVEVGPNVPPPVSKKRTDAPPVEALKLSKKDGTRLRTLIALRILHQESEAMESGGLELRLLLLARILTSTGSEESSGSVEEEGLRQQCQEFICEDLAGRLELASYWLYAEAASNVEGACTGYSHSGDEQYRKLLLSFMGRAIEMRSSSDQSRDPTLSKLLIEAPSLPEEVMDELRRLSEDPSSSSVGLYLLGDVVLERYGDDRDRALTILLEYAICDDELLRGPAIRLLTTTLLELKETEEETERYSLAAVKEMVERKSDTGDPKSEIGRVLHLLMALVVKKPELLVNLAGFFVMSSTVDRDVILDLLADSAKQIPGDSESVNALIRGDQVPEAGPFALKLLETLAADSKLALVLLEPAKERFSSSGDVRFILPVLSFMDKETIKKFLPSLLRSMDKDVFAMVLDVTSARNPPVMLPSELMYELHVIDGVHEDAVKQALEQCFARTAVFKQEILATVLQRMVEMSPLPKLFLWTVIETVTHQPKLKSFISQSILRRLVERELWESHMLWEAFEAAAPISVPVLLQLPPTQLREALTSSDKLRESLTRYTSELRTAVPSWVVSILDSSS</sequence>
<dbReference type="InterPro" id="IPR032460">
    <property type="entry name" value="Symplekin/Pta1_N"/>
</dbReference>
<evidence type="ECO:0000313" key="7">
    <source>
        <dbReference type="EMBL" id="KAJ8902280.1"/>
    </source>
</evidence>
<comment type="caution">
    <text evidence="7">The sequence shown here is derived from an EMBL/GenBank/DDBJ whole genome shotgun (WGS) entry which is preliminary data.</text>
</comment>
<keyword evidence="3" id="KW-0539">Nucleus</keyword>
<evidence type="ECO:0000259" key="6">
    <source>
        <dbReference type="Pfam" id="PF12295"/>
    </source>
</evidence>
<feature type="domain" description="Symplekin/Pta1 N-terminal" evidence="5">
    <location>
        <begin position="19"/>
        <end position="214"/>
    </location>
</feature>
<dbReference type="EMBL" id="JAMWBK010000009">
    <property type="protein sequence ID" value="KAJ8902280.1"/>
    <property type="molecule type" value="Genomic_DNA"/>
</dbReference>
<evidence type="ECO:0000256" key="4">
    <source>
        <dbReference type="SAM" id="MobiDB-lite"/>
    </source>
</evidence>
<dbReference type="PANTHER" id="PTHR15245:SF20">
    <property type="entry name" value="SYMPLEKIN"/>
    <property type="match status" value="1"/>
</dbReference>
<evidence type="ECO:0000313" key="8">
    <source>
        <dbReference type="Proteomes" id="UP001157974"/>
    </source>
</evidence>
<evidence type="ECO:0008006" key="9">
    <source>
        <dbReference type="Google" id="ProtNLM"/>
    </source>
</evidence>
<feature type="region of interest" description="Disordered" evidence="4">
    <location>
        <begin position="358"/>
        <end position="447"/>
    </location>
</feature>
<feature type="compositionally biased region" description="Basic and acidic residues" evidence="4">
    <location>
        <begin position="378"/>
        <end position="397"/>
    </location>
</feature>
<accession>A0AAV8UIB2</accession>
<organism evidence="7 8">
    <name type="scientific">Rhodosorus marinus</name>
    <dbReference type="NCBI Taxonomy" id="101924"/>
    <lineage>
        <taxon>Eukaryota</taxon>
        <taxon>Rhodophyta</taxon>
        <taxon>Stylonematophyceae</taxon>
        <taxon>Stylonematales</taxon>
        <taxon>Stylonemataceae</taxon>
        <taxon>Rhodosorus</taxon>
    </lineage>
</organism>
<dbReference type="InterPro" id="IPR016024">
    <property type="entry name" value="ARM-type_fold"/>
</dbReference>
<evidence type="ECO:0000256" key="2">
    <source>
        <dbReference type="ARBA" id="ARBA00022664"/>
    </source>
</evidence>
<dbReference type="InterPro" id="IPR022075">
    <property type="entry name" value="Symplekin_C"/>
</dbReference>